<dbReference type="PANTHER" id="PTHR30069">
    <property type="entry name" value="TONB-DEPENDENT OUTER MEMBRANE RECEPTOR"/>
    <property type="match status" value="1"/>
</dbReference>
<evidence type="ECO:0000256" key="8">
    <source>
        <dbReference type="PROSITE-ProRule" id="PRU01360"/>
    </source>
</evidence>
<feature type="signal peptide" evidence="9">
    <location>
        <begin position="1"/>
        <end position="25"/>
    </location>
</feature>
<dbReference type="Gene3D" id="2.170.130.10">
    <property type="entry name" value="TonB-dependent receptor, plug domain"/>
    <property type="match status" value="1"/>
</dbReference>
<accession>A0ABT6BLL6</accession>
<reference evidence="12 13" key="1">
    <citation type="submission" date="2023-03" db="EMBL/GenBank/DDBJ databases">
        <title>Genome sequencing of Aquirufa.</title>
        <authorList>
            <person name="Pitt A."/>
            <person name="Hahn M.W."/>
        </authorList>
    </citation>
    <scope>NUCLEOTIDE SEQUENCE [LARGE SCALE GENOMIC DNA]</scope>
    <source>
        <strain evidence="12 13">WAEICH-18A</strain>
    </source>
</reference>
<dbReference type="PROSITE" id="PS52016">
    <property type="entry name" value="TONB_DEPENDENT_REC_3"/>
    <property type="match status" value="1"/>
</dbReference>
<dbReference type="InterPro" id="IPR037066">
    <property type="entry name" value="Plug_dom_sf"/>
</dbReference>
<dbReference type="InterPro" id="IPR012910">
    <property type="entry name" value="Plug_dom"/>
</dbReference>
<feature type="domain" description="TonB-dependent transporter Oar-like beta-barrel" evidence="11">
    <location>
        <begin position="435"/>
        <end position="566"/>
    </location>
</feature>
<evidence type="ECO:0000256" key="3">
    <source>
        <dbReference type="ARBA" id="ARBA00022452"/>
    </source>
</evidence>
<keyword evidence="7 8" id="KW-0998">Cell outer membrane</keyword>
<feature type="chain" id="PRO_5046587044" evidence="9">
    <location>
        <begin position="26"/>
        <end position="804"/>
    </location>
</feature>
<dbReference type="Pfam" id="PF13715">
    <property type="entry name" value="CarbopepD_reg_2"/>
    <property type="match status" value="1"/>
</dbReference>
<evidence type="ECO:0000256" key="1">
    <source>
        <dbReference type="ARBA" id="ARBA00004571"/>
    </source>
</evidence>
<dbReference type="PANTHER" id="PTHR30069:SF29">
    <property type="entry name" value="HEMOGLOBIN AND HEMOGLOBIN-HAPTOGLOBIN-BINDING PROTEIN 1-RELATED"/>
    <property type="match status" value="1"/>
</dbReference>
<feature type="domain" description="TonB-dependent receptor plug" evidence="10">
    <location>
        <begin position="150"/>
        <end position="230"/>
    </location>
</feature>
<evidence type="ECO:0000256" key="6">
    <source>
        <dbReference type="ARBA" id="ARBA00023136"/>
    </source>
</evidence>
<dbReference type="SUPFAM" id="SSF56935">
    <property type="entry name" value="Porins"/>
    <property type="match status" value="1"/>
</dbReference>
<evidence type="ECO:0000313" key="13">
    <source>
        <dbReference type="Proteomes" id="UP001321344"/>
    </source>
</evidence>
<dbReference type="RefSeq" id="WP_276344481.1">
    <property type="nucleotide sequence ID" value="NZ_JARJOW010000006.1"/>
</dbReference>
<dbReference type="InterPro" id="IPR039426">
    <property type="entry name" value="TonB-dep_rcpt-like"/>
</dbReference>
<dbReference type="Pfam" id="PF25183">
    <property type="entry name" value="OMP_b-brl_4"/>
    <property type="match status" value="1"/>
</dbReference>
<proteinExistence type="inferred from homology"/>
<dbReference type="InterPro" id="IPR008969">
    <property type="entry name" value="CarboxyPept-like_regulatory"/>
</dbReference>
<evidence type="ECO:0000259" key="10">
    <source>
        <dbReference type="Pfam" id="PF07715"/>
    </source>
</evidence>
<evidence type="ECO:0000256" key="2">
    <source>
        <dbReference type="ARBA" id="ARBA00022448"/>
    </source>
</evidence>
<dbReference type="Pfam" id="PF07715">
    <property type="entry name" value="Plug"/>
    <property type="match status" value="1"/>
</dbReference>
<keyword evidence="6 8" id="KW-0472">Membrane</keyword>
<sequence>MIKLFTRVFCVLCCLVIFHKSYSQSSTTTTLPYLEGKVIDAQTGEPLRGADISVDFKKSGTATDSSGYYRIYLPYGEFVVKIGHVGYNPFRAKVYIKGNTTLNAQLNDVTKQLEEVIVSSAATKRDIQTPSLGVTVLSLKGIKKLPTMMGEVDVIRSLQTLPGVSSVGEGANGLNIRGSNVDQNLIFIDNTPIFNPTHMFGLFSVFASDAIRDLELYKGGVPSRFGGRTAAVLDIKMIEPNTDKFKMQGGIGLVSNRVMAEIPIIKEKLSVLIAGRLSVNDFMFKWFAPTELKNIRANFMDVATKVFYRPNNKNTISISNYLSQDFYRVDSLFSIENVVAKRTSFDYGHNNLAIHWNHYFSDKLNMMLSATSTLYKTKTYSPDTVNTIDLQSSIDYKNVHMSFDYQPRDSHKMNFGAMATRYYVKPGSLNDGVVSRVARVVLPDEQSIETAIYADDEWTVSPMFTIQAGLRYAQYWRLGAGIVNEYAPGRMPSANSVIGKKVYGDGEVMASYGGLEPRLTMKYSLAENTTMKFGYNRMQQFFQLLSNNTTPLPTSRWKTADSFIKPQQSDFYSLGFFKTYNENVYEASLETYYRDVRNTLDFVSGANLQLNPNIETQLITGKSKAYGVELMVQKKKGEVSGWVSYTYARAFNQMIGDFPEIQAINGGEWFATNYDKPHTFNMMLNIQPTTHHSFSFTFAYNTGRPFSSPSGSYEIAGKRYPVFASRNNDRIRDYHRLDFSWTISNPSMVKKRWEGSWVFTVYNLYGRQNPYSVFFKSNKQALQAYELSVFAAPFVSLTYNFKFL</sequence>
<keyword evidence="4 8" id="KW-0812">Transmembrane</keyword>
<evidence type="ECO:0000259" key="11">
    <source>
        <dbReference type="Pfam" id="PF25183"/>
    </source>
</evidence>
<evidence type="ECO:0000256" key="7">
    <source>
        <dbReference type="ARBA" id="ARBA00023237"/>
    </source>
</evidence>
<dbReference type="Gene3D" id="2.40.170.20">
    <property type="entry name" value="TonB-dependent receptor, beta-barrel domain"/>
    <property type="match status" value="1"/>
</dbReference>
<evidence type="ECO:0000256" key="9">
    <source>
        <dbReference type="SAM" id="SignalP"/>
    </source>
</evidence>
<dbReference type="InterPro" id="IPR036942">
    <property type="entry name" value="Beta-barrel_TonB_sf"/>
</dbReference>
<dbReference type="Gene3D" id="2.60.40.1120">
    <property type="entry name" value="Carboxypeptidase-like, regulatory domain"/>
    <property type="match status" value="1"/>
</dbReference>
<protein>
    <submittedName>
        <fullName evidence="12">TonB-dependent receptor</fullName>
    </submittedName>
</protein>
<dbReference type="SUPFAM" id="SSF49464">
    <property type="entry name" value="Carboxypeptidase regulatory domain-like"/>
    <property type="match status" value="1"/>
</dbReference>
<keyword evidence="5 9" id="KW-0732">Signal</keyword>
<comment type="caution">
    <text evidence="12">The sequence shown here is derived from an EMBL/GenBank/DDBJ whole genome shotgun (WGS) entry which is preliminary data.</text>
</comment>
<comment type="similarity">
    <text evidence="8">Belongs to the TonB-dependent receptor family.</text>
</comment>
<evidence type="ECO:0000256" key="4">
    <source>
        <dbReference type="ARBA" id="ARBA00022692"/>
    </source>
</evidence>
<keyword evidence="12" id="KW-0675">Receptor</keyword>
<keyword evidence="3 8" id="KW-1134">Transmembrane beta strand</keyword>
<dbReference type="EMBL" id="JARJOW010000006">
    <property type="protein sequence ID" value="MDF5691080.1"/>
    <property type="molecule type" value="Genomic_DNA"/>
</dbReference>
<gene>
    <name evidence="12" type="ORF">PQG43_09405</name>
</gene>
<dbReference type="InterPro" id="IPR057601">
    <property type="entry name" value="Oar-like_b-barrel"/>
</dbReference>
<evidence type="ECO:0000256" key="5">
    <source>
        <dbReference type="ARBA" id="ARBA00022729"/>
    </source>
</evidence>
<comment type="subcellular location">
    <subcellularLocation>
        <location evidence="1 8">Cell outer membrane</location>
        <topology evidence="1 8">Multi-pass membrane protein</topology>
    </subcellularLocation>
</comment>
<keyword evidence="13" id="KW-1185">Reference proteome</keyword>
<keyword evidence="2 8" id="KW-0813">Transport</keyword>
<name>A0ABT6BLL6_9BACT</name>
<organism evidence="12 13">
    <name type="scientific">Aquirufa aurantiipilula</name>
    <dbReference type="NCBI Taxonomy" id="2696561"/>
    <lineage>
        <taxon>Bacteria</taxon>
        <taxon>Pseudomonadati</taxon>
        <taxon>Bacteroidota</taxon>
        <taxon>Cytophagia</taxon>
        <taxon>Cytophagales</taxon>
        <taxon>Flectobacillaceae</taxon>
        <taxon>Aquirufa</taxon>
    </lineage>
</organism>
<evidence type="ECO:0000313" key="12">
    <source>
        <dbReference type="EMBL" id="MDF5691080.1"/>
    </source>
</evidence>
<dbReference type="Proteomes" id="UP001321344">
    <property type="component" value="Unassembled WGS sequence"/>
</dbReference>